<evidence type="ECO:0000256" key="5">
    <source>
        <dbReference type="ARBA" id="ARBA00023136"/>
    </source>
</evidence>
<comment type="caution">
    <text evidence="8">The sequence shown here is derived from an EMBL/GenBank/DDBJ whole genome shotgun (WGS) entry which is preliminary data.</text>
</comment>
<feature type="transmembrane region" description="Helical" evidence="6">
    <location>
        <begin position="12"/>
        <end position="35"/>
    </location>
</feature>
<evidence type="ECO:0000256" key="4">
    <source>
        <dbReference type="ARBA" id="ARBA00022989"/>
    </source>
</evidence>
<dbReference type="GO" id="GO:0022857">
    <property type="term" value="F:transmembrane transporter activity"/>
    <property type="evidence" value="ECO:0007669"/>
    <property type="project" value="InterPro"/>
</dbReference>
<dbReference type="PROSITE" id="PS00216">
    <property type="entry name" value="SUGAR_TRANSPORT_1"/>
    <property type="match status" value="1"/>
</dbReference>
<gene>
    <name evidence="8" type="ORF">EDD52_102154</name>
</gene>
<name>A0A4R3JJP2_9RHOB</name>
<feature type="transmembrane region" description="Helical" evidence="6">
    <location>
        <begin position="163"/>
        <end position="183"/>
    </location>
</feature>
<dbReference type="Proteomes" id="UP000295696">
    <property type="component" value="Unassembled WGS sequence"/>
</dbReference>
<dbReference type="InterPro" id="IPR005829">
    <property type="entry name" value="Sugar_transporter_CS"/>
</dbReference>
<feature type="transmembrane region" description="Helical" evidence="6">
    <location>
        <begin position="47"/>
        <end position="65"/>
    </location>
</feature>
<evidence type="ECO:0000259" key="7">
    <source>
        <dbReference type="PROSITE" id="PS50850"/>
    </source>
</evidence>
<dbReference type="AlphaFoldDB" id="A0A4R3JJP2"/>
<evidence type="ECO:0000313" key="9">
    <source>
        <dbReference type="Proteomes" id="UP000295696"/>
    </source>
</evidence>
<dbReference type="RefSeq" id="WP_132242325.1">
    <property type="nucleotide sequence ID" value="NZ_SLZU01000002.1"/>
</dbReference>
<keyword evidence="9" id="KW-1185">Reference proteome</keyword>
<dbReference type="PROSITE" id="PS50850">
    <property type="entry name" value="MFS"/>
    <property type="match status" value="1"/>
</dbReference>
<comment type="subcellular location">
    <subcellularLocation>
        <location evidence="1">Membrane</location>
        <topology evidence="1">Multi-pass membrane protein</topology>
    </subcellularLocation>
</comment>
<sequence>MTKAAGHRERIVLYALLTSLTAVSIDALLPALPVIAVELDPAPFLSTQHVISLFIFGMVFGELCLGPISDAIGRKKALLGGLSVFAAGTAIAMSAGSLEMLVLGRILQGVGVSGPKIATRAMIRDQYEGDAMARVMSFMFTLIILVPMLAPFLGQAIMTAGGWRAVFLLYLAMGMVCAIWLALRQPETLARGKRRRISVSLLTQNAKRILANRRVSLLILATGFVFGIQLLYLSTAVDLFADAYGITRKFPAYFAALALATGLATLLNGTLVMKFGMDRMARAGFVGLTAVGVFLLLGSALWDGRPPLALFMLLGFAGFFSVGILFGNMNAMAMRSLGEVAGLGASLIASGSSLVATGFALGFGALYEGTTDYLALGFLVAGAASMVLSEVSASGDPSPVRPAR</sequence>
<proteinExistence type="predicted"/>
<dbReference type="InterPro" id="IPR036259">
    <property type="entry name" value="MFS_trans_sf"/>
</dbReference>
<feature type="domain" description="Major facilitator superfamily (MFS) profile" evidence="7">
    <location>
        <begin position="10"/>
        <end position="404"/>
    </location>
</feature>
<feature type="transmembrane region" description="Helical" evidence="6">
    <location>
        <begin position="283"/>
        <end position="302"/>
    </location>
</feature>
<dbReference type="PANTHER" id="PTHR23502:SF132">
    <property type="entry name" value="POLYAMINE TRANSPORTER 2-RELATED"/>
    <property type="match status" value="1"/>
</dbReference>
<dbReference type="GO" id="GO:0042908">
    <property type="term" value="P:xenobiotic transport"/>
    <property type="evidence" value="ECO:0007669"/>
    <property type="project" value="UniProtKB-ARBA"/>
</dbReference>
<dbReference type="SUPFAM" id="SSF103473">
    <property type="entry name" value="MFS general substrate transporter"/>
    <property type="match status" value="1"/>
</dbReference>
<feature type="transmembrane region" description="Helical" evidence="6">
    <location>
        <begin position="215"/>
        <end position="232"/>
    </location>
</feature>
<dbReference type="InterPro" id="IPR020846">
    <property type="entry name" value="MFS_dom"/>
</dbReference>
<dbReference type="EMBL" id="SLZU01000002">
    <property type="protein sequence ID" value="TCS66337.1"/>
    <property type="molecule type" value="Genomic_DNA"/>
</dbReference>
<dbReference type="PANTHER" id="PTHR23502">
    <property type="entry name" value="MAJOR FACILITATOR SUPERFAMILY"/>
    <property type="match status" value="1"/>
</dbReference>
<evidence type="ECO:0000256" key="2">
    <source>
        <dbReference type="ARBA" id="ARBA00022448"/>
    </source>
</evidence>
<feature type="transmembrane region" description="Helical" evidence="6">
    <location>
        <begin position="252"/>
        <end position="271"/>
    </location>
</feature>
<evidence type="ECO:0000256" key="6">
    <source>
        <dbReference type="SAM" id="Phobius"/>
    </source>
</evidence>
<evidence type="ECO:0000256" key="1">
    <source>
        <dbReference type="ARBA" id="ARBA00004141"/>
    </source>
</evidence>
<feature type="transmembrane region" description="Helical" evidence="6">
    <location>
        <begin position="77"/>
        <end position="96"/>
    </location>
</feature>
<dbReference type="Gene3D" id="1.20.1720.10">
    <property type="entry name" value="Multidrug resistance protein D"/>
    <property type="match status" value="1"/>
</dbReference>
<protein>
    <submittedName>
        <fullName evidence="8">DHA1 family bicyclomycin/chloramphenicol resistance-like MFS transporter</fullName>
    </submittedName>
</protein>
<feature type="transmembrane region" description="Helical" evidence="6">
    <location>
        <begin position="308"/>
        <end position="328"/>
    </location>
</feature>
<feature type="transmembrane region" description="Helical" evidence="6">
    <location>
        <begin position="102"/>
        <end position="123"/>
    </location>
</feature>
<dbReference type="CDD" id="cd17320">
    <property type="entry name" value="MFS_MdfA_MDR_like"/>
    <property type="match status" value="1"/>
</dbReference>
<dbReference type="OrthoDB" id="9800416at2"/>
<dbReference type="Pfam" id="PF07690">
    <property type="entry name" value="MFS_1"/>
    <property type="match status" value="1"/>
</dbReference>
<keyword evidence="5 6" id="KW-0472">Membrane</keyword>
<accession>A0A4R3JJP2</accession>
<feature type="transmembrane region" description="Helical" evidence="6">
    <location>
        <begin position="135"/>
        <end position="157"/>
    </location>
</feature>
<dbReference type="GO" id="GO:0005886">
    <property type="term" value="C:plasma membrane"/>
    <property type="evidence" value="ECO:0007669"/>
    <property type="project" value="TreeGrafter"/>
</dbReference>
<feature type="transmembrane region" description="Helical" evidence="6">
    <location>
        <begin position="340"/>
        <end position="367"/>
    </location>
</feature>
<reference evidence="8 9" key="1">
    <citation type="submission" date="2019-03" db="EMBL/GenBank/DDBJ databases">
        <title>Genomic Encyclopedia of Type Strains, Phase IV (KMG-IV): sequencing the most valuable type-strain genomes for metagenomic binning, comparative biology and taxonomic classification.</title>
        <authorList>
            <person name="Goeker M."/>
        </authorList>
    </citation>
    <scope>NUCLEOTIDE SEQUENCE [LARGE SCALE GENOMIC DNA]</scope>
    <source>
        <strain evidence="8 9">DSM 104836</strain>
    </source>
</reference>
<keyword evidence="3 6" id="KW-0812">Transmembrane</keyword>
<keyword evidence="4 6" id="KW-1133">Transmembrane helix</keyword>
<organism evidence="8 9">
    <name type="scientific">Primorskyibacter sedentarius</name>
    <dbReference type="NCBI Taxonomy" id="745311"/>
    <lineage>
        <taxon>Bacteria</taxon>
        <taxon>Pseudomonadati</taxon>
        <taxon>Pseudomonadota</taxon>
        <taxon>Alphaproteobacteria</taxon>
        <taxon>Rhodobacterales</taxon>
        <taxon>Roseobacteraceae</taxon>
        <taxon>Primorskyibacter</taxon>
    </lineage>
</organism>
<dbReference type="InterPro" id="IPR011701">
    <property type="entry name" value="MFS"/>
</dbReference>
<evidence type="ECO:0000256" key="3">
    <source>
        <dbReference type="ARBA" id="ARBA00022692"/>
    </source>
</evidence>
<feature type="transmembrane region" description="Helical" evidence="6">
    <location>
        <begin position="373"/>
        <end position="391"/>
    </location>
</feature>
<evidence type="ECO:0000313" key="8">
    <source>
        <dbReference type="EMBL" id="TCS66337.1"/>
    </source>
</evidence>
<dbReference type="GO" id="GO:0140115">
    <property type="term" value="P:export across plasma membrane"/>
    <property type="evidence" value="ECO:0007669"/>
    <property type="project" value="UniProtKB-ARBA"/>
</dbReference>
<keyword evidence="2" id="KW-0813">Transport</keyword>